<dbReference type="HOGENOM" id="CLU_014322_12_2_11"/>
<organism evidence="4 5">
    <name type="scientific">Rhodococcus jostii (strain RHA1)</name>
    <dbReference type="NCBI Taxonomy" id="101510"/>
    <lineage>
        <taxon>Bacteria</taxon>
        <taxon>Bacillati</taxon>
        <taxon>Actinomycetota</taxon>
        <taxon>Actinomycetes</taxon>
        <taxon>Mycobacteriales</taxon>
        <taxon>Nocardiaceae</taxon>
        <taxon>Rhodococcus</taxon>
    </lineage>
</organism>
<feature type="domain" description="MurNAc-LAA" evidence="3">
    <location>
        <begin position="147"/>
        <end position="278"/>
    </location>
</feature>
<evidence type="ECO:0000313" key="5">
    <source>
        <dbReference type="Proteomes" id="UP000008710"/>
    </source>
</evidence>
<dbReference type="Gene3D" id="3.40.630.40">
    <property type="entry name" value="Zn-dependent exopeptidases"/>
    <property type="match status" value="1"/>
</dbReference>
<dbReference type="InterPro" id="IPR050695">
    <property type="entry name" value="N-acetylmuramoyl_amidase_3"/>
</dbReference>
<dbReference type="Pfam" id="PF01520">
    <property type="entry name" value="Amidase_3"/>
    <property type="match status" value="1"/>
</dbReference>
<dbReference type="KEGG" id="rha:RHA1_ro05582"/>
<proteinExistence type="predicted"/>
<dbReference type="Proteomes" id="UP000008710">
    <property type="component" value="Chromosome"/>
</dbReference>
<name>Q0S524_RHOJR</name>
<accession>Q0S524</accession>
<dbReference type="SUPFAM" id="SSF53187">
    <property type="entry name" value="Zn-dependent exopeptidases"/>
    <property type="match status" value="1"/>
</dbReference>
<feature type="region of interest" description="Disordered" evidence="2">
    <location>
        <begin position="68"/>
        <end position="106"/>
    </location>
</feature>
<dbReference type="CDD" id="cd02696">
    <property type="entry name" value="MurNAc-LAA"/>
    <property type="match status" value="1"/>
</dbReference>
<dbReference type="EMBL" id="CP000431">
    <property type="protein sequence ID" value="ABG97362.1"/>
    <property type="molecule type" value="Genomic_DNA"/>
</dbReference>
<dbReference type="GO" id="GO:0030288">
    <property type="term" value="C:outer membrane-bounded periplasmic space"/>
    <property type="evidence" value="ECO:0007669"/>
    <property type="project" value="TreeGrafter"/>
</dbReference>
<evidence type="ECO:0000256" key="1">
    <source>
        <dbReference type="ARBA" id="ARBA00022801"/>
    </source>
</evidence>
<evidence type="ECO:0000313" key="4">
    <source>
        <dbReference type="EMBL" id="ABG97362.1"/>
    </source>
</evidence>
<protein>
    <recommendedName>
        <fullName evidence="3">MurNAc-LAA domain-containing protein</fullName>
    </recommendedName>
</protein>
<dbReference type="InterPro" id="IPR002508">
    <property type="entry name" value="MurNAc-LAA_cat"/>
</dbReference>
<dbReference type="PANTHER" id="PTHR30404:SF0">
    <property type="entry name" value="N-ACETYLMURAMOYL-L-ALANINE AMIDASE AMIC"/>
    <property type="match status" value="1"/>
</dbReference>
<reference evidence="5" key="1">
    <citation type="journal article" date="2006" name="Proc. Natl. Acad. Sci. U.S.A.">
        <title>The complete genome of Rhodococcus sp. RHA1 provides insights into a catabolic powerhouse.</title>
        <authorList>
            <person name="McLeod M.P."/>
            <person name="Warren R.L."/>
            <person name="Hsiao W.W.L."/>
            <person name="Araki N."/>
            <person name="Myhre M."/>
            <person name="Fernandes C."/>
            <person name="Miyazawa D."/>
            <person name="Wong W."/>
            <person name="Lillquist A.L."/>
            <person name="Wang D."/>
            <person name="Dosanjh M."/>
            <person name="Hara H."/>
            <person name="Petrescu A."/>
            <person name="Morin R.D."/>
            <person name="Yang G."/>
            <person name="Stott J.M."/>
            <person name="Schein J.E."/>
            <person name="Shin H."/>
            <person name="Smailus D."/>
            <person name="Siddiqui A.S."/>
            <person name="Marra M.A."/>
            <person name="Jones S.J.M."/>
            <person name="Holt R."/>
            <person name="Brinkman F.S.L."/>
            <person name="Miyauchi K."/>
            <person name="Fukuda M."/>
            <person name="Davies J.E."/>
            <person name="Mohn W.W."/>
            <person name="Eltis L.D."/>
        </authorList>
    </citation>
    <scope>NUCLEOTIDE SEQUENCE [LARGE SCALE GENOMIC DNA]</scope>
    <source>
        <strain evidence="5">RHA1</strain>
    </source>
</reference>
<evidence type="ECO:0000259" key="3">
    <source>
        <dbReference type="SMART" id="SM00646"/>
    </source>
</evidence>
<dbReference type="eggNOG" id="COG0860">
    <property type="taxonomic scope" value="Bacteria"/>
</dbReference>
<dbReference type="AlphaFoldDB" id="Q0S524"/>
<keyword evidence="1" id="KW-0378">Hydrolase</keyword>
<dbReference type="GO" id="GO:0009253">
    <property type="term" value="P:peptidoglycan catabolic process"/>
    <property type="evidence" value="ECO:0007669"/>
    <property type="project" value="InterPro"/>
</dbReference>
<sequence>MTRVAPVEGEWRPDCDGAPIPVMNRFAIKAGLGACVLGASVLIPAHVSAEPAATATGTELSGTTVFLDPGHQGSSEGHDLAQQVNDGRGNTKDCQTSGMTSLGGVPEHTINWNVSQLVKSSLESLGAKVVLSRQDDTGWGGCVDERARAASESNADLAVSIHADSTAQGEDASKHGFHMIIPSLPIPDEKADAAQSGGGLEASKMMRDAYKSDGFVPANYAGVNDGLQTRADVAGPALTQIPLVFVEMGNGSNKEDSAQLESTDGQLKHAITITTGIVTYLLTGSEAAPAEELAAAPAATTTTPEASEDSASSTTTTTPKATTPKAAPKSTAPDSAQFSELMEMLAPLLEVEGLDGLQDLVNDKNLGLVSDLASTLMAVITGAGGN</sequence>
<dbReference type="SMART" id="SM00646">
    <property type="entry name" value="Ami_3"/>
    <property type="match status" value="1"/>
</dbReference>
<dbReference type="GO" id="GO:0008745">
    <property type="term" value="F:N-acetylmuramoyl-L-alanine amidase activity"/>
    <property type="evidence" value="ECO:0007669"/>
    <property type="project" value="InterPro"/>
</dbReference>
<feature type="region of interest" description="Disordered" evidence="2">
    <location>
        <begin position="292"/>
        <end position="335"/>
    </location>
</feature>
<evidence type="ECO:0000256" key="2">
    <source>
        <dbReference type="SAM" id="MobiDB-lite"/>
    </source>
</evidence>
<gene>
    <name evidence="4" type="ordered locus">RHA1_ro05582</name>
</gene>
<dbReference type="PANTHER" id="PTHR30404">
    <property type="entry name" value="N-ACETYLMURAMOYL-L-ALANINE AMIDASE"/>
    <property type="match status" value="1"/>
</dbReference>